<dbReference type="InterPro" id="IPR005501">
    <property type="entry name" value="LamB/YcsF/PxpA-like"/>
</dbReference>
<dbReference type="CDD" id="cd10787">
    <property type="entry name" value="LamB_YcsF_like"/>
    <property type="match status" value="1"/>
</dbReference>
<dbReference type="NCBIfam" id="NF003816">
    <property type="entry name" value="PRK05406.1-5"/>
    <property type="match status" value="1"/>
</dbReference>
<dbReference type="GO" id="GO:0005524">
    <property type="term" value="F:ATP binding"/>
    <property type="evidence" value="ECO:0007669"/>
    <property type="project" value="UniProtKB-UniRule"/>
</dbReference>
<gene>
    <name evidence="1" type="primary">pxpA</name>
    <name evidence="2" type="ORF">K3T81_14350</name>
</gene>
<proteinExistence type="inferred from homology"/>
<comment type="subunit">
    <text evidence="1">Forms a complex composed of PxpA, PxpB and PxpC.</text>
</comment>
<dbReference type="EMBL" id="JAIFZM010000012">
    <property type="protein sequence ID" value="MCG3420322.1"/>
    <property type="molecule type" value="Genomic_DNA"/>
</dbReference>
<comment type="caution">
    <text evidence="2">The sequence shown here is derived from an EMBL/GenBank/DDBJ whole genome shotgun (WGS) entry which is preliminary data.</text>
</comment>
<dbReference type="InterPro" id="IPR011330">
    <property type="entry name" value="Glyco_hydro/deAcase_b/a-brl"/>
</dbReference>
<keyword evidence="3" id="KW-1185">Reference proteome</keyword>
<comment type="function">
    <text evidence="1">Catalyzes the cleavage of 5-oxoproline to form L-glutamate coupled to the hydrolysis of ATP to ADP and inorganic phosphate.</text>
</comment>
<dbReference type="RefSeq" id="WP_238020688.1">
    <property type="nucleotide sequence ID" value="NZ_JAIFZM010000012.1"/>
</dbReference>
<name>A0AAW5B7Z4_9BACI</name>
<dbReference type="Pfam" id="PF03746">
    <property type="entry name" value="LamB_YcsF"/>
    <property type="match status" value="1"/>
</dbReference>
<accession>A0AAW5B7Z4</accession>
<dbReference type="Proteomes" id="UP001199631">
    <property type="component" value="Unassembled WGS sequence"/>
</dbReference>
<reference evidence="2 3" key="1">
    <citation type="journal article" date="2022" name="Evol. Bioinform. Online">
        <title>Draft Genome Sequence of Oceanobacillus jordanicus Strain GSFE11, a Halotolerant Plant Growth-Promoting Bacterial Endophyte Isolated From the Jordan Valley.</title>
        <authorList>
            <person name="Alhindi T."/>
            <person name="Albdaiwi R."/>
        </authorList>
    </citation>
    <scope>NUCLEOTIDE SEQUENCE [LARGE SCALE GENOMIC DNA]</scope>
    <source>
        <strain evidence="2 3">GSFE11</strain>
    </source>
</reference>
<keyword evidence="1" id="KW-0547">Nucleotide-binding</keyword>
<evidence type="ECO:0000313" key="2">
    <source>
        <dbReference type="EMBL" id="MCG3420322.1"/>
    </source>
</evidence>
<protein>
    <recommendedName>
        <fullName evidence="1">5-oxoprolinase subunit A</fullName>
        <shortName evidence="1">5-OPase subunit A</shortName>
        <ecNumber evidence="1">3.5.2.9</ecNumber>
    </recommendedName>
    <alternativeName>
        <fullName evidence="1">5-oxoprolinase (ATP-hydrolyzing) subunit A</fullName>
    </alternativeName>
</protein>
<dbReference type="PANTHER" id="PTHR30292:SF0">
    <property type="entry name" value="5-OXOPROLINASE SUBUNIT A"/>
    <property type="match status" value="1"/>
</dbReference>
<sequence length="252" mass="27040">MNRTVDLNCDMGESFGAYTFGADEQLMQHITSANIACGAHAGDPNVMEDTVKLAKQNGVAIGAHPGYPDLAGFGRRKIELTDVEIYSHVLYQIGALHAFCKAQDVPMHHVKAHGELYNVAAKKKHVAHAIAKAVADFDQNLILYGLAGSYLVEEGKRLGLRVASEVFADRTYQEDGSLTPRNTPGALIESVDQAVKQVKGMITEGHVTSVKGKSLPIQADTICVHGDGTSAVPFVRELTTALQAEGILIESM</sequence>
<keyword evidence="1" id="KW-0067">ATP-binding</keyword>
<comment type="catalytic activity">
    <reaction evidence="1">
        <text>5-oxo-L-proline + ATP + 2 H2O = L-glutamate + ADP + phosphate + H(+)</text>
        <dbReference type="Rhea" id="RHEA:10348"/>
        <dbReference type="ChEBI" id="CHEBI:15377"/>
        <dbReference type="ChEBI" id="CHEBI:15378"/>
        <dbReference type="ChEBI" id="CHEBI:29985"/>
        <dbReference type="ChEBI" id="CHEBI:30616"/>
        <dbReference type="ChEBI" id="CHEBI:43474"/>
        <dbReference type="ChEBI" id="CHEBI:58402"/>
        <dbReference type="ChEBI" id="CHEBI:456216"/>
        <dbReference type="EC" id="3.5.2.9"/>
    </reaction>
</comment>
<dbReference type="NCBIfam" id="NF003814">
    <property type="entry name" value="PRK05406.1-3"/>
    <property type="match status" value="1"/>
</dbReference>
<dbReference type="GO" id="GO:0017168">
    <property type="term" value="F:5-oxoprolinase (ATP-hydrolyzing) activity"/>
    <property type="evidence" value="ECO:0007669"/>
    <property type="project" value="UniProtKB-UniRule"/>
</dbReference>
<organism evidence="2 3">
    <name type="scientific">Oceanobacillus jordanicus</name>
    <dbReference type="NCBI Taxonomy" id="2867266"/>
    <lineage>
        <taxon>Bacteria</taxon>
        <taxon>Bacillati</taxon>
        <taxon>Bacillota</taxon>
        <taxon>Bacilli</taxon>
        <taxon>Bacillales</taxon>
        <taxon>Bacillaceae</taxon>
        <taxon>Oceanobacillus</taxon>
    </lineage>
</organism>
<evidence type="ECO:0000256" key="1">
    <source>
        <dbReference type="HAMAP-Rule" id="MF_00691"/>
    </source>
</evidence>
<dbReference type="AlphaFoldDB" id="A0AAW5B7Z4"/>
<dbReference type="GO" id="GO:0005975">
    <property type="term" value="P:carbohydrate metabolic process"/>
    <property type="evidence" value="ECO:0007669"/>
    <property type="project" value="InterPro"/>
</dbReference>
<dbReference type="EC" id="3.5.2.9" evidence="1"/>
<dbReference type="SUPFAM" id="SSF88713">
    <property type="entry name" value="Glycoside hydrolase/deacetylase"/>
    <property type="match status" value="1"/>
</dbReference>
<evidence type="ECO:0000313" key="3">
    <source>
        <dbReference type="Proteomes" id="UP001199631"/>
    </source>
</evidence>
<dbReference type="PANTHER" id="PTHR30292">
    <property type="entry name" value="UNCHARACTERIZED PROTEIN YBGL-RELATED"/>
    <property type="match status" value="1"/>
</dbReference>
<dbReference type="HAMAP" id="MF_00691">
    <property type="entry name" value="PxpA"/>
    <property type="match status" value="1"/>
</dbReference>
<dbReference type="Gene3D" id="3.20.20.370">
    <property type="entry name" value="Glycoside hydrolase/deacetylase"/>
    <property type="match status" value="1"/>
</dbReference>
<comment type="similarity">
    <text evidence="1">Belongs to the LamB/PxpA family.</text>
</comment>
<keyword evidence="1" id="KW-0378">Hydrolase</keyword>